<dbReference type="GO" id="GO:0005737">
    <property type="term" value="C:cytoplasm"/>
    <property type="evidence" value="ECO:0007669"/>
    <property type="project" value="TreeGrafter"/>
</dbReference>
<comment type="caution">
    <text evidence="4">The sequence shown here is derived from an EMBL/GenBank/DDBJ whole genome shotgun (WGS) entry which is preliminary data.</text>
</comment>
<reference evidence="4" key="1">
    <citation type="journal article" date="2023" name="Mol. Phylogenet. Evol.">
        <title>Genome-scale phylogeny and comparative genomics of the fungal order Sordariales.</title>
        <authorList>
            <person name="Hensen N."/>
            <person name="Bonometti L."/>
            <person name="Westerberg I."/>
            <person name="Brannstrom I.O."/>
            <person name="Guillou S."/>
            <person name="Cros-Aarteil S."/>
            <person name="Calhoun S."/>
            <person name="Haridas S."/>
            <person name="Kuo A."/>
            <person name="Mondo S."/>
            <person name="Pangilinan J."/>
            <person name="Riley R."/>
            <person name="LaButti K."/>
            <person name="Andreopoulos B."/>
            <person name="Lipzen A."/>
            <person name="Chen C."/>
            <person name="Yan M."/>
            <person name="Daum C."/>
            <person name="Ng V."/>
            <person name="Clum A."/>
            <person name="Steindorff A."/>
            <person name="Ohm R.A."/>
            <person name="Martin F."/>
            <person name="Silar P."/>
            <person name="Natvig D.O."/>
            <person name="Lalanne C."/>
            <person name="Gautier V."/>
            <person name="Ament-Velasquez S.L."/>
            <person name="Kruys A."/>
            <person name="Hutchinson M.I."/>
            <person name="Powell A.J."/>
            <person name="Barry K."/>
            <person name="Miller A.N."/>
            <person name="Grigoriev I.V."/>
            <person name="Debuchy R."/>
            <person name="Gladieux P."/>
            <person name="Hiltunen Thoren M."/>
            <person name="Johannesson H."/>
        </authorList>
    </citation>
    <scope>NUCLEOTIDE SEQUENCE</scope>
    <source>
        <strain evidence="4">CBS 955.72</strain>
    </source>
</reference>
<dbReference type="GO" id="GO:0019748">
    <property type="term" value="P:secondary metabolic process"/>
    <property type="evidence" value="ECO:0007669"/>
    <property type="project" value="TreeGrafter"/>
</dbReference>
<dbReference type="Proteomes" id="UP001275084">
    <property type="component" value="Unassembled WGS sequence"/>
</dbReference>
<dbReference type="AlphaFoldDB" id="A0AAJ0HKB5"/>
<dbReference type="SUPFAM" id="SSF53474">
    <property type="entry name" value="alpha/beta-Hydrolases"/>
    <property type="match status" value="1"/>
</dbReference>
<organism evidence="4 5">
    <name type="scientific">Lasiosphaeria hispida</name>
    <dbReference type="NCBI Taxonomy" id="260671"/>
    <lineage>
        <taxon>Eukaryota</taxon>
        <taxon>Fungi</taxon>
        <taxon>Dikarya</taxon>
        <taxon>Ascomycota</taxon>
        <taxon>Pezizomycotina</taxon>
        <taxon>Sordariomycetes</taxon>
        <taxon>Sordariomycetidae</taxon>
        <taxon>Sordariales</taxon>
        <taxon>Lasiosphaeriaceae</taxon>
        <taxon>Lasiosphaeria</taxon>
    </lineage>
</organism>
<dbReference type="InterPro" id="IPR050593">
    <property type="entry name" value="LovG"/>
</dbReference>
<dbReference type="PANTHER" id="PTHR48070">
    <property type="entry name" value="ESTERASE OVCA2"/>
    <property type="match status" value="1"/>
</dbReference>
<dbReference type="GO" id="GO:0016787">
    <property type="term" value="F:hydrolase activity"/>
    <property type="evidence" value="ECO:0007669"/>
    <property type="project" value="UniProtKB-KW"/>
</dbReference>
<dbReference type="InterPro" id="IPR005645">
    <property type="entry name" value="FSH-like_dom"/>
</dbReference>
<sequence>MMARLRVLCLHGMGANSRIFKEQMSPVRSLLPSEYSFTFLDGLETCIPPAEISDFYAGPYLCWYKSPCAHKVAQAHKRILSFMRSEGPFDVILGFSQGASIAASLLVHHQLDNPPDTPPLFRAAIFICSPLPFSRCLSRGYNTRGYFGLKANIKAVESRPAKVPDYLIPQDNEYFEYFLKPELESGLESDSSTEEEDDEDNGSQDRFCSTVHKGCRKLGMTLYYQMFHASVDDVRITIPTAHIYGRSDPWRPHSVDLVGLCDSGKVWAYQHDGGHEIPRDESEEICDTIESTLSTL</sequence>
<dbReference type="GO" id="GO:0005634">
    <property type="term" value="C:nucleus"/>
    <property type="evidence" value="ECO:0007669"/>
    <property type="project" value="TreeGrafter"/>
</dbReference>
<keyword evidence="5" id="KW-1185">Reference proteome</keyword>
<proteinExistence type="predicted"/>
<protein>
    <submittedName>
        <fullName evidence="4">Serine hydrolase FSH</fullName>
    </submittedName>
</protein>
<evidence type="ECO:0000313" key="5">
    <source>
        <dbReference type="Proteomes" id="UP001275084"/>
    </source>
</evidence>
<dbReference type="EMBL" id="JAUIQD010000003">
    <property type="protein sequence ID" value="KAK3356490.1"/>
    <property type="molecule type" value="Genomic_DNA"/>
</dbReference>
<dbReference type="Gene3D" id="3.40.50.1820">
    <property type="entry name" value="alpha/beta hydrolase"/>
    <property type="match status" value="1"/>
</dbReference>
<dbReference type="PANTHER" id="PTHR48070:SF7">
    <property type="entry name" value="SERINE HYDROLASE FSH DOMAIN-CONTAINING PROTEIN-RELATED"/>
    <property type="match status" value="1"/>
</dbReference>
<feature type="domain" description="Serine hydrolase" evidence="3">
    <location>
        <begin position="2"/>
        <end position="282"/>
    </location>
</feature>
<accession>A0AAJ0HKB5</accession>
<gene>
    <name evidence="4" type="ORF">B0T25DRAFT_536852</name>
</gene>
<dbReference type="InterPro" id="IPR029058">
    <property type="entry name" value="AB_hydrolase_fold"/>
</dbReference>
<evidence type="ECO:0000256" key="2">
    <source>
        <dbReference type="SAM" id="MobiDB-lite"/>
    </source>
</evidence>
<feature type="region of interest" description="Disordered" evidence="2">
    <location>
        <begin position="186"/>
        <end position="205"/>
    </location>
</feature>
<evidence type="ECO:0000256" key="1">
    <source>
        <dbReference type="ARBA" id="ARBA00022801"/>
    </source>
</evidence>
<evidence type="ECO:0000259" key="3">
    <source>
        <dbReference type="Pfam" id="PF03959"/>
    </source>
</evidence>
<evidence type="ECO:0000313" key="4">
    <source>
        <dbReference type="EMBL" id="KAK3356490.1"/>
    </source>
</evidence>
<keyword evidence="1 4" id="KW-0378">Hydrolase</keyword>
<reference evidence="4" key="2">
    <citation type="submission" date="2023-06" db="EMBL/GenBank/DDBJ databases">
        <authorList>
            <consortium name="Lawrence Berkeley National Laboratory"/>
            <person name="Haridas S."/>
            <person name="Hensen N."/>
            <person name="Bonometti L."/>
            <person name="Westerberg I."/>
            <person name="Brannstrom I.O."/>
            <person name="Guillou S."/>
            <person name="Cros-Aarteil S."/>
            <person name="Calhoun S."/>
            <person name="Kuo A."/>
            <person name="Mondo S."/>
            <person name="Pangilinan J."/>
            <person name="Riley R."/>
            <person name="Labutti K."/>
            <person name="Andreopoulos B."/>
            <person name="Lipzen A."/>
            <person name="Chen C."/>
            <person name="Yanf M."/>
            <person name="Daum C."/>
            <person name="Ng V."/>
            <person name="Clum A."/>
            <person name="Steindorff A."/>
            <person name="Ohm R."/>
            <person name="Martin F."/>
            <person name="Silar P."/>
            <person name="Natvig D."/>
            <person name="Lalanne C."/>
            <person name="Gautier V."/>
            <person name="Ament-Velasquez S.L."/>
            <person name="Kruys A."/>
            <person name="Hutchinson M.I."/>
            <person name="Powell A.J."/>
            <person name="Barry K."/>
            <person name="Miller A.N."/>
            <person name="Grigoriev I.V."/>
            <person name="Debuchy R."/>
            <person name="Gladieux P."/>
            <person name="Thoren M.H."/>
            <person name="Johannesson H."/>
        </authorList>
    </citation>
    <scope>NUCLEOTIDE SEQUENCE</scope>
    <source>
        <strain evidence="4">CBS 955.72</strain>
    </source>
</reference>
<dbReference type="Pfam" id="PF03959">
    <property type="entry name" value="FSH1"/>
    <property type="match status" value="1"/>
</dbReference>
<feature type="compositionally biased region" description="Acidic residues" evidence="2">
    <location>
        <begin position="186"/>
        <end position="202"/>
    </location>
</feature>
<name>A0AAJ0HKB5_9PEZI</name>